<feature type="region of interest" description="Disordered" evidence="1">
    <location>
        <begin position="605"/>
        <end position="641"/>
    </location>
</feature>
<dbReference type="AlphaFoldDB" id="A0A139IH62"/>
<organism evidence="2 3">
    <name type="scientific">Pseudocercospora musae</name>
    <dbReference type="NCBI Taxonomy" id="113226"/>
    <lineage>
        <taxon>Eukaryota</taxon>
        <taxon>Fungi</taxon>
        <taxon>Dikarya</taxon>
        <taxon>Ascomycota</taxon>
        <taxon>Pezizomycotina</taxon>
        <taxon>Dothideomycetes</taxon>
        <taxon>Dothideomycetidae</taxon>
        <taxon>Mycosphaerellales</taxon>
        <taxon>Mycosphaerellaceae</taxon>
        <taxon>Pseudocercospora</taxon>
    </lineage>
</organism>
<dbReference type="InterPro" id="IPR036388">
    <property type="entry name" value="WH-like_DNA-bd_sf"/>
</dbReference>
<protein>
    <recommendedName>
        <fullName evidence="4">PCI domain-containing protein</fullName>
    </recommendedName>
</protein>
<dbReference type="GO" id="GO:0003690">
    <property type="term" value="F:double-stranded DNA binding"/>
    <property type="evidence" value="ECO:0007669"/>
    <property type="project" value="InterPro"/>
</dbReference>
<dbReference type="EMBL" id="LFZO01000100">
    <property type="protein sequence ID" value="KXT13906.1"/>
    <property type="molecule type" value="Genomic_DNA"/>
</dbReference>
<sequence length="641" mass="71397">MPLTCSKNFNLGLDLEEIRDFTNDAIDRFEAFKEQQVTPELLQRIQEWFAAKVALIGGIPHSCQEQETSDYEKDSSTEGDSALRSHQARQPLEVSHSTNTIKMAPSVGGSPVLGQFLTAINGFIQVQNARELASYIAIEPPFGKLYYDLIAELEQNYPKEREEALEERCRQMLVTAREGVDGSATWTPFILFMVQYLSYLRDVNEDTSKLLETYDLLIGLQERANSALSHGTLGVLMLPVVVRCAQVVCRLAIGLDRRPELMAQLRSAGTAASGGDDEGGARETLPERAAEILRRAFTACMNDKTTAANKVEGKKQGIYKIANICLKILFQCRKTRNAAMIFENIGNQSPQLSQYPKSERVTYLYYLGRYLFQNNHFHRAQEALQYAYDECSAGENFIRQRRHILVYLVTSNIILGRFPSAALLQRPEAVGFQEHFAPIMQAMRTGNLALFRQALDFNGPHADWLLQFRVLLPLRNRCEVHVWRTLVRRVWKTIGARYVTGTKTAPLVDMNVLVHAFKLADGSSTPTYIDPDFSGGDYEPTDGGGYEIINIESILSSLIDQGLVKGFIVHSSLKFVLSGTKQSTEDQVVLAAAFPQPWSVIASKTNKTNGEVPGWRKRPQAGPGGGGRVVNMSNLATVGAS</sequence>
<reference evidence="2 3" key="1">
    <citation type="submission" date="2015-07" db="EMBL/GenBank/DDBJ databases">
        <title>Comparative genomics of the Sigatoka disease complex on banana suggests a link between parallel evolutionary changes in Pseudocercospora fijiensis and Pseudocercospora eumusae and increased virulence on the banana host.</title>
        <authorList>
            <person name="Chang T.-C."/>
            <person name="Salvucci A."/>
            <person name="Crous P.W."/>
            <person name="Stergiopoulos I."/>
        </authorList>
    </citation>
    <scope>NUCLEOTIDE SEQUENCE [LARGE SCALE GENOMIC DNA]</scope>
    <source>
        <strain evidence="2 3">CBS 116634</strain>
    </source>
</reference>
<dbReference type="STRING" id="113226.A0A139IH62"/>
<dbReference type="PANTHER" id="PTHR12732:SF8">
    <property type="entry name" value="NUCLEAR MRNA EXPORT PROTEIN THP1"/>
    <property type="match status" value="1"/>
</dbReference>
<feature type="region of interest" description="Disordered" evidence="1">
    <location>
        <begin position="64"/>
        <end position="99"/>
    </location>
</feature>
<evidence type="ECO:0008006" key="4">
    <source>
        <dbReference type="Google" id="ProtNLM"/>
    </source>
</evidence>
<dbReference type="GO" id="GO:0003723">
    <property type="term" value="F:RNA binding"/>
    <property type="evidence" value="ECO:0007669"/>
    <property type="project" value="InterPro"/>
</dbReference>
<dbReference type="Proteomes" id="UP000073492">
    <property type="component" value="Unassembled WGS sequence"/>
</dbReference>
<dbReference type="Gene3D" id="1.10.10.10">
    <property type="entry name" value="Winged helix-like DNA-binding domain superfamily/Winged helix DNA-binding domain"/>
    <property type="match status" value="1"/>
</dbReference>
<evidence type="ECO:0000256" key="1">
    <source>
        <dbReference type="SAM" id="MobiDB-lite"/>
    </source>
</evidence>
<dbReference type="PANTHER" id="PTHR12732">
    <property type="entry name" value="UNCHARACTERIZED PROTEASOME COMPONENT REGION PCI-CONTAINING"/>
    <property type="match status" value="1"/>
</dbReference>
<evidence type="ECO:0000313" key="2">
    <source>
        <dbReference type="EMBL" id="KXT13906.1"/>
    </source>
</evidence>
<feature type="compositionally biased region" description="Polar residues" evidence="1">
    <location>
        <begin position="631"/>
        <end position="641"/>
    </location>
</feature>
<dbReference type="InterPro" id="IPR045114">
    <property type="entry name" value="Csn12-like"/>
</dbReference>
<evidence type="ECO:0000313" key="3">
    <source>
        <dbReference type="Proteomes" id="UP000073492"/>
    </source>
</evidence>
<gene>
    <name evidence="2" type="ORF">AC579_2639</name>
</gene>
<accession>A0A139IH62</accession>
<keyword evidence="3" id="KW-1185">Reference proteome</keyword>
<proteinExistence type="predicted"/>
<name>A0A139IH62_9PEZI</name>
<dbReference type="OrthoDB" id="5404651at2759"/>
<comment type="caution">
    <text evidence="2">The sequence shown here is derived from an EMBL/GenBank/DDBJ whole genome shotgun (WGS) entry which is preliminary data.</text>
</comment>
<dbReference type="SMART" id="SM00753">
    <property type="entry name" value="PAM"/>
    <property type="match status" value="1"/>
</dbReference>